<evidence type="ECO:0000313" key="2">
    <source>
        <dbReference type="Proteomes" id="UP000326006"/>
    </source>
</evidence>
<protein>
    <submittedName>
        <fullName evidence="1">Uncharacterized protein</fullName>
    </submittedName>
</protein>
<gene>
    <name evidence="1" type="ORF">APK32_03</name>
</gene>
<sequence length="156" mass="17345">MTNYVVKNVELTTEQHDRLQGKGYKYDNTNGEGLTSGNHFIVSDCINEYSTNANDRCLLTCGAFKLYESVDQIIDVLPNVVGFVVGARVKLNNLQGNPKMLNYKTWDQAGFELGAAGTILSKVDYAGDVYVRFDTASPPDRDDRELWVAVADLILE</sequence>
<reference evidence="1 2" key="1">
    <citation type="submission" date="2018-12" db="EMBL/GenBank/DDBJ databases">
        <authorList>
            <person name="Popova A.V."/>
            <person name="Shneider M.M."/>
            <person name="Mikhailova Y.V."/>
            <person name="Shagin D.A."/>
        </authorList>
    </citation>
    <scope>NUCLEOTIDE SEQUENCE [LARGE SCALE GENOMIC DNA]</scope>
</reference>
<evidence type="ECO:0000313" key="1">
    <source>
        <dbReference type="EMBL" id="AZU99352.1"/>
    </source>
</evidence>
<dbReference type="EMBL" id="MK257722">
    <property type="protein sequence ID" value="AZU99352.1"/>
    <property type="molecule type" value="Genomic_DNA"/>
</dbReference>
<proteinExistence type="predicted"/>
<name>A0A5H2UH81_9CAUD</name>
<accession>A0A5H2UH81</accession>
<keyword evidence="2" id="KW-1185">Reference proteome</keyword>
<organism evidence="1 2">
    <name type="scientific">Acinetobacter phage vB_AbaP_APK32</name>
    <dbReference type="NCBI Taxonomy" id="2500563"/>
    <lineage>
        <taxon>Viruses</taxon>
        <taxon>Duplodnaviria</taxon>
        <taxon>Heunggongvirae</taxon>
        <taxon>Uroviricota</taxon>
        <taxon>Caudoviricetes</taxon>
        <taxon>Autographivirales</taxon>
        <taxon>Autoscriptoviridae</taxon>
        <taxon>Beijerinckvirinae</taxon>
        <taxon>Friunavirus</taxon>
        <taxon>Friunavirus APK32</taxon>
    </lineage>
</organism>
<dbReference type="Proteomes" id="UP000326006">
    <property type="component" value="Segment"/>
</dbReference>